<dbReference type="Gene3D" id="3.30.420.10">
    <property type="entry name" value="Ribonuclease H-like superfamily/Ribonuclease H"/>
    <property type="match status" value="1"/>
</dbReference>
<evidence type="ECO:0000313" key="7">
    <source>
        <dbReference type="EMBL" id="QBX34428.1"/>
    </source>
</evidence>
<keyword evidence="7" id="KW-0378">Hydrolase</keyword>
<evidence type="ECO:0000256" key="5">
    <source>
        <dbReference type="SAM" id="Phobius"/>
    </source>
</evidence>
<comment type="subunit">
    <text evidence="3">DNA polymerase III contains a core (composed of alpha, epsilon and theta chains) that associates with a tau subunit. This core dimerizes to form the POLIII' complex. PolIII' associates with the gamma complex (composed of gamma, delta, delta', psi and chi chains) and with the beta chain to form the complete DNA polymerase III complex.</text>
</comment>
<reference evidence="8" key="1">
    <citation type="submission" date="2019-03" db="EMBL/GenBank/DDBJ databases">
        <authorList>
            <person name="Li J."/>
        </authorList>
    </citation>
    <scope>NUCLEOTIDE SEQUENCE [LARGE SCALE GENOMIC DNA]</scope>
    <source>
        <strain evidence="8">2251</strain>
    </source>
</reference>
<dbReference type="KEGG" id="plia:E4191_06665"/>
<keyword evidence="5" id="KW-0812">Transmembrane</keyword>
<evidence type="ECO:0000313" key="8">
    <source>
        <dbReference type="Proteomes" id="UP000296374"/>
    </source>
</evidence>
<feature type="domain" description="Exonuclease" evidence="6">
    <location>
        <begin position="459"/>
        <end position="626"/>
    </location>
</feature>
<name>A0A4P7HJT5_9RHOB</name>
<evidence type="ECO:0000256" key="2">
    <source>
        <dbReference type="ARBA" id="ARBA00025483"/>
    </source>
</evidence>
<keyword evidence="7" id="KW-0269">Exonuclease</keyword>
<dbReference type="EC" id="2.7.7.7" evidence="1"/>
<dbReference type="PANTHER" id="PTHR30231:SF41">
    <property type="entry name" value="DNA POLYMERASE III SUBUNIT EPSILON"/>
    <property type="match status" value="1"/>
</dbReference>
<evidence type="ECO:0000256" key="4">
    <source>
        <dbReference type="ARBA" id="ARBA00049244"/>
    </source>
</evidence>
<dbReference type="AlphaFoldDB" id="A0A4P7HJT5"/>
<evidence type="ECO:0000256" key="1">
    <source>
        <dbReference type="ARBA" id="ARBA00012417"/>
    </source>
</evidence>
<comment type="function">
    <text evidence="2">DNA polymerase III is a complex, multichain enzyme responsible for most of the replicative synthesis in bacteria. The epsilon subunit contain the editing function and is a proofreading 3'-5' exonuclease.</text>
</comment>
<evidence type="ECO:0000259" key="6">
    <source>
        <dbReference type="SMART" id="SM00479"/>
    </source>
</evidence>
<proteinExistence type="predicted"/>
<dbReference type="SUPFAM" id="SSF53098">
    <property type="entry name" value="Ribonuclease H-like"/>
    <property type="match status" value="1"/>
</dbReference>
<dbReference type="CDD" id="cd06127">
    <property type="entry name" value="DEDDh"/>
    <property type="match status" value="1"/>
</dbReference>
<dbReference type="GO" id="GO:0003677">
    <property type="term" value="F:DNA binding"/>
    <property type="evidence" value="ECO:0007669"/>
    <property type="project" value="InterPro"/>
</dbReference>
<gene>
    <name evidence="7" type="ORF">E4191_06665</name>
</gene>
<keyword evidence="7" id="KW-0540">Nuclease</keyword>
<dbReference type="InterPro" id="IPR036397">
    <property type="entry name" value="RNaseH_sf"/>
</dbReference>
<dbReference type="EMBL" id="CP038439">
    <property type="protein sequence ID" value="QBX34428.1"/>
    <property type="molecule type" value="Genomic_DNA"/>
</dbReference>
<dbReference type="GO" id="GO:0045004">
    <property type="term" value="P:DNA replication proofreading"/>
    <property type="evidence" value="ECO:0007669"/>
    <property type="project" value="TreeGrafter"/>
</dbReference>
<dbReference type="FunFam" id="3.30.420.10:FF:000045">
    <property type="entry name" value="3'-5' exonuclease DinG"/>
    <property type="match status" value="1"/>
</dbReference>
<dbReference type="NCBIfam" id="TIGR00573">
    <property type="entry name" value="dnaq"/>
    <property type="match status" value="1"/>
</dbReference>
<dbReference type="Pfam" id="PF00929">
    <property type="entry name" value="RNase_T"/>
    <property type="match status" value="1"/>
</dbReference>
<dbReference type="GO" id="GO:0008408">
    <property type="term" value="F:3'-5' exonuclease activity"/>
    <property type="evidence" value="ECO:0007669"/>
    <property type="project" value="TreeGrafter"/>
</dbReference>
<keyword evidence="5" id="KW-1133">Transmembrane helix</keyword>
<sequence>MTAPAPAPDAGPPASGGAVRGSLRGRILLMFAGTLGAALTVAGLALWRAGSGGTDAAIQGALLAGFGLTGIVTGLWYLFDQNIARPIETLAGALRTGRVPDLAQSRYLADLGPAAHDAALARQRSDQALDAALQTHAAELAREKASLESILADFGAGAVMADARGRVVFYNASAARLLPGLALDGMMDRLLTPGALRAAQVRLAAGAGATDLTCLTMAGLRLSGRLRPIDSMGEGGLLLILRDAAVDRPAPRATLEALRRHAATLVPMLDALDGPIPPALAQAIRAEGQGLALTTRTLSQILASVAPAQMAGLDELAAGLTSAAPLPRLAFRAEAAGLNALLLALDARLRDRGHAPVLAVHPDQADQMRLALEWTGAPVPIDLLEAWLTDAPDPGQPDLTGTEILARHGTGIWPETTGPGSALVMPLPLAQGAVDGSGVTYDFALAARGVASSRLADLTCVVFDTETTGLNDHDAIVQIAGLRLARGRLTGERFDTLVDPGRPIPPGSTAIHGITDAMVQGAPDLTAALTAFRHFCDDSVLIAHNAPFDMGFLRRARAQTGAHFDNRVLDTVALSAMVWGQSAVHTLDALTARLGIEIPPEARHTAMGDTIATAEAFLKLIPALEAKGITRFEEAWAEARRHRGLVEDANLPA</sequence>
<dbReference type="PANTHER" id="PTHR30231">
    <property type="entry name" value="DNA POLYMERASE III SUBUNIT EPSILON"/>
    <property type="match status" value="1"/>
</dbReference>
<protein>
    <recommendedName>
        <fullName evidence="1">DNA-directed DNA polymerase</fullName>
        <ecNumber evidence="1">2.7.7.7</ecNumber>
    </recommendedName>
</protein>
<dbReference type="GO" id="GO:0003887">
    <property type="term" value="F:DNA-directed DNA polymerase activity"/>
    <property type="evidence" value="ECO:0007669"/>
    <property type="project" value="UniProtKB-EC"/>
</dbReference>
<dbReference type="SMART" id="SM00479">
    <property type="entry name" value="EXOIII"/>
    <property type="match status" value="1"/>
</dbReference>
<dbReference type="GO" id="GO:0005829">
    <property type="term" value="C:cytosol"/>
    <property type="evidence" value="ECO:0007669"/>
    <property type="project" value="TreeGrafter"/>
</dbReference>
<comment type="catalytic activity">
    <reaction evidence="4">
        <text>DNA(n) + a 2'-deoxyribonucleoside 5'-triphosphate = DNA(n+1) + diphosphate</text>
        <dbReference type="Rhea" id="RHEA:22508"/>
        <dbReference type="Rhea" id="RHEA-COMP:17339"/>
        <dbReference type="Rhea" id="RHEA-COMP:17340"/>
        <dbReference type="ChEBI" id="CHEBI:33019"/>
        <dbReference type="ChEBI" id="CHEBI:61560"/>
        <dbReference type="ChEBI" id="CHEBI:173112"/>
        <dbReference type="EC" id="2.7.7.7"/>
    </reaction>
</comment>
<dbReference type="InterPro" id="IPR006054">
    <property type="entry name" value="DnaQ"/>
</dbReference>
<dbReference type="RefSeq" id="WP_135312717.1">
    <property type="nucleotide sequence ID" value="NZ_CP038439.1"/>
</dbReference>
<feature type="transmembrane region" description="Helical" evidence="5">
    <location>
        <begin position="61"/>
        <end position="79"/>
    </location>
</feature>
<dbReference type="InterPro" id="IPR012337">
    <property type="entry name" value="RNaseH-like_sf"/>
</dbReference>
<dbReference type="Proteomes" id="UP000296374">
    <property type="component" value="Chromosome"/>
</dbReference>
<accession>A0A4P7HJT5</accession>
<organism evidence="7 8">
    <name type="scientific">Paracoccus liaowanqingii</name>
    <dbReference type="NCBI Taxonomy" id="2560053"/>
    <lineage>
        <taxon>Bacteria</taxon>
        <taxon>Pseudomonadati</taxon>
        <taxon>Pseudomonadota</taxon>
        <taxon>Alphaproteobacteria</taxon>
        <taxon>Rhodobacterales</taxon>
        <taxon>Paracoccaceae</taxon>
        <taxon>Paracoccus</taxon>
    </lineage>
</organism>
<dbReference type="InterPro" id="IPR013520">
    <property type="entry name" value="Ribonucl_H"/>
</dbReference>
<feature type="transmembrane region" description="Helical" evidence="5">
    <location>
        <begin position="27"/>
        <end position="49"/>
    </location>
</feature>
<evidence type="ECO:0000256" key="3">
    <source>
        <dbReference type="ARBA" id="ARBA00026073"/>
    </source>
</evidence>
<keyword evidence="5" id="KW-0472">Membrane</keyword>